<feature type="non-terminal residue" evidence="4">
    <location>
        <position position="1"/>
    </location>
</feature>
<dbReference type="InterPro" id="IPR005162">
    <property type="entry name" value="Retrotrans_gag_dom"/>
</dbReference>
<name>A0A7J6RYN3_PEROL</name>
<accession>A0A7J6RYN3</accession>
<feature type="domain" description="C3H1-type" evidence="3">
    <location>
        <begin position="136"/>
        <end position="163"/>
    </location>
</feature>
<keyword evidence="1" id="KW-0863">Zinc-finger</keyword>
<dbReference type="PROSITE" id="PS50103">
    <property type="entry name" value="ZF_C3H1"/>
    <property type="match status" value="1"/>
</dbReference>
<feature type="non-terminal residue" evidence="4">
    <location>
        <position position="200"/>
    </location>
</feature>
<dbReference type="InterPro" id="IPR000571">
    <property type="entry name" value="Znf_CCCH"/>
</dbReference>
<sequence>MSGLGVDYLRSTYSASDDPSFLEDRISSLRQRGDESVFQYLDRLNDVVAQARLCGLNVSEAQVCKYYRQGLRRDLLKTANYHFSHVVAASKLAAELYNFGRLNGMRFQKDRDDKTTSTGNGSKSGSFFTDAESDYIRNNKICFRFAKKGNCDRDSCNFKHLSLQQVRDGLAAKVNSTSTTTPPVDSKPSASGTTSSAATG</sequence>
<organism evidence="4 5">
    <name type="scientific">Perkinsus olseni</name>
    <name type="common">Perkinsus atlanticus</name>
    <dbReference type="NCBI Taxonomy" id="32597"/>
    <lineage>
        <taxon>Eukaryota</taxon>
        <taxon>Sar</taxon>
        <taxon>Alveolata</taxon>
        <taxon>Perkinsozoa</taxon>
        <taxon>Perkinsea</taxon>
        <taxon>Perkinsida</taxon>
        <taxon>Perkinsidae</taxon>
        <taxon>Perkinsus</taxon>
    </lineage>
</organism>
<evidence type="ECO:0000256" key="1">
    <source>
        <dbReference type="PROSITE-ProRule" id="PRU00723"/>
    </source>
</evidence>
<comment type="caution">
    <text evidence="4">The sequence shown here is derived from an EMBL/GenBank/DDBJ whole genome shotgun (WGS) entry which is preliminary data.</text>
</comment>
<evidence type="ECO:0000256" key="2">
    <source>
        <dbReference type="SAM" id="MobiDB-lite"/>
    </source>
</evidence>
<protein>
    <recommendedName>
        <fullName evidence="3">C3H1-type domain-containing protein</fullName>
    </recommendedName>
</protein>
<keyword evidence="1" id="KW-0862">Zinc</keyword>
<feature type="region of interest" description="Disordered" evidence="2">
    <location>
        <begin position="174"/>
        <end position="200"/>
    </location>
</feature>
<keyword evidence="1" id="KW-0479">Metal-binding</keyword>
<dbReference type="Proteomes" id="UP000553632">
    <property type="component" value="Unassembled WGS sequence"/>
</dbReference>
<dbReference type="GO" id="GO:0008270">
    <property type="term" value="F:zinc ion binding"/>
    <property type="evidence" value="ECO:0007669"/>
    <property type="project" value="UniProtKB-KW"/>
</dbReference>
<evidence type="ECO:0000313" key="4">
    <source>
        <dbReference type="EMBL" id="KAF4724880.1"/>
    </source>
</evidence>
<gene>
    <name evidence="4" type="ORF">FOZ63_018590</name>
</gene>
<dbReference type="Pfam" id="PF03732">
    <property type="entry name" value="Retrotrans_gag"/>
    <property type="match status" value="1"/>
</dbReference>
<evidence type="ECO:0000259" key="3">
    <source>
        <dbReference type="PROSITE" id="PS50103"/>
    </source>
</evidence>
<proteinExistence type="predicted"/>
<evidence type="ECO:0000313" key="5">
    <source>
        <dbReference type="Proteomes" id="UP000553632"/>
    </source>
</evidence>
<feature type="compositionally biased region" description="Low complexity" evidence="2">
    <location>
        <begin position="189"/>
        <end position="200"/>
    </location>
</feature>
<dbReference type="EMBL" id="JABANO010022616">
    <property type="protein sequence ID" value="KAF4724880.1"/>
    <property type="molecule type" value="Genomic_DNA"/>
</dbReference>
<feature type="zinc finger region" description="C3H1-type" evidence="1">
    <location>
        <begin position="136"/>
        <end position="163"/>
    </location>
</feature>
<keyword evidence="5" id="KW-1185">Reference proteome</keyword>
<reference evidence="4 5" key="1">
    <citation type="submission" date="2020-04" db="EMBL/GenBank/DDBJ databases">
        <title>Perkinsus olseni comparative genomics.</title>
        <authorList>
            <person name="Bogema D.R."/>
        </authorList>
    </citation>
    <scope>NUCLEOTIDE SEQUENCE [LARGE SCALE GENOMIC DNA]</scope>
    <source>
        <strain evidence="4 5">ATCC PRA-207</strain>
    </source>
</reference>
<feature type="compositionally biased region" description="Polar residues" evidence="2">
    <location>
        <begin position="174"/>
        <end position="183"/>
    </location>
</feature>
<dbReference type="AlphaFoldDB" id="A0A7J6RYN3"/>